<dbReference type="InterPro" id="IPR025857">
    <property type="entry name" value="MacB_PCD"/>
</dbReference>
<dbReference type="Proteomes" id="UP000474296">
    <property type="component" value="Unassembled WGS sequence"/>
</dbReference>
<evidence type="ECO:0000259" key="8">
    <source>
        <dbReference type="Pfam" id="PF12704"/>
    </source>
</evidence>
<evidence type="ECO:0000256" key="1">
    <source>
        <dbReference type="ARBA" id="ARBA00004651"/>
    </source>
</evidence>
<feature type="domain" description="MacB-like periplasmic core" evidence="8">
    <location>
        <begin position="22"/>
        <end position="246"/>
    </location>
</feature>
<keyword evidence="5 6" id="KW-0472">Membrane</keyword>
<comment type="caution">
    <text evidence="9">The sequence shown here is derived from an EMBL/GenBank/DDBJ whole genome shotgun (WGS) entry which is preliminary data.</text>
</comment>
<feature type="transmembrane region" description="Helical" evidence="6">
    <location>
        <begin position="421"/>
        <end position="444"/>
    </location>
</feature>
<evidence type="ECO:0000256" key="4">
    <source>
        <dbReference type="ARBA" id="ARBA00022989"/>
    </source>
</evidence>
<feature type="domain" description="ABC3 transporter permease C-terminal" evidence="7">
    <location>
        <begin position="288"/>
        <end position="403"/>
    </location>
</feature>
<evidence type="ECO:0000313" key="9">
    <source>
        <dbReference type="EMBL" id="NER17335.1"/>
    </source>
</evidence>
<evidence type="ECO:0000256" key="2">
    <source>
        <dbReference type="ARBA" id="ARBA00022475"/>
    </source>
</evidence>
<keyword evidence="10" id="KW-1185">Reference proteome</keyword>
<dbReference type="AlphaFoldDB" id="A0A6M0CHK0"/>
<sequence length="800" mass="89877">MLKNYLKIAWRSLRKRPLYACINILGLFAGIAFVLLIGAYVWQEYHVNRSLKNADNQYILTSKWTDQNMGPDFVSLGPPAAILKETYPHLVANYYRWDGIRSVVVKENTKLREGIQIGDPSLLDQFGFELLQGDASTVFNEPFSLVITEEKAIKYFGKVQVVGETVAIENFSGALQDFKITGVLADLNENSISYINDAYNGFFIAKNSSQFFDRADFDNWELPIFLSYVELQPSVTPKDLEQPLRNILNDHASEGTRNNLTIVPVKLTDYYLNKNSGLVKRMLYTLGFIGLFIIGMAIINFINIAVSFSSDRMREIGIRKVLGGKKKQLVFQFLAESIILVSIATFLAVGAYPFLGGLFEQVIGKEIIPLSAFPGYFIAIPFFIALTIGLVAGVYPAFILSALQPIQSLKGKLQISSKTIFVRKLLVGFQFTLALVVLIAAFLITKQIDFFFEKDLGYQKEYLVSAATPRDWTEDGVKKMITIRNEFETLPEVSNASLSYEIPNGNNGFQLQLYRSDASSESKVVSQGMMIDENYLDTYQIPLLAGAVFEKGVPNADAVLINEQAVKSLGFESPEMAIGKQLKNVNQEEPLTVVGVIGNIHFESLHTPIKPQVYVDVKAALYYRYFTFKLRPGNMQGQLAMIKSKWQELMPNAPFKFDFFDETLATLYTNELQLRKASYSASVLAFIIVLLGVFGLVSLSIQKRIKEIGVRKVLGASKRNISQLFVKEFAVVMVFAIVFAIPLSYYIITLWLQNYVYKITIGFSAFFWGILIVAGTSLMLIFIQTLKASNNKVIDNLKTE</sequence>
<evidence type="ECO:0000256" key="3">
    <source>
        <dbReference type="ARBA" id="ARBA00022692"/>
    </source>
</evidence>
<evidence type="ECO:0000256" key="6">
    <source>
        <dbReference type="SAM" id="Phobius"/>
    </source>
</evidence>
<feature type="transmembrane region" description="Helical" evidence="6">
    <location>
        <begin position="282"/>
        <end position="308"/>
    </location>
</feature>
<dbReference type="InterPro" id="IPR003838">
    <property type="entry name" value="ABC3_permease_C"/>
</dbReference>
<proteinExistence type="predicted"/>
<evidence type="ECO:0000256" key="5">
    <source>
        <dbReference type="ARBA" id="ARBA00023136"/>
    </source>
</evidence>
<feature type="transmembrane region" description="Helical" evidence="6">
    <location>
        <begin position="679"/>
        <end position="701"/>
    </location>
</feature>
<evidence type="ECO:0000313" key="10">
    <source>
        <dbReference type="Proteomes" id="UP000474296"/>
    </source>
</evidence>
<feature type="domain" description="ABC3 transporter permease C-terminal" evidence="7">
    <location>
        <begin position="680"/>
        <end position="790"/>
    </location>
</feature>
<dbReference type="EMBL" id="JAABOQ010000003">
    <property type="protein sequence ID" value="NER17335.1"/>
    <property type="molecule type" value="Genomic_DNA"/>
</dbReference>
<dbReference type="PANTHER" id="PTHR30572:SF18">
    <property type="entry name" value="ABC-TYPE MACROLIDE FAMILY EXPORT SYSTEM PERMEASE COMPONENT 2"/>
    <property type="match status" value="1"/>
</dbReference>
<dbReference type="InterPro" id="IPR050250">
    <property type="entry name" value="Macrolide_Exporter_MacB"/>
</dbReference>
<feature type="domain" description="MacB-like periplasmic core" evidence="8">
    <location>
        <begin position="489"/>
        <end position="636"/>
    </location>
</feature>
<feature type="transmembrane region" description="Helical" evidence="6">
    <location>
        <begin position="20"/>
        <end position="42"/>
    </location>
</feature>
<protein>
    <submittedName>
        <fullName evidence="9">FtsX-like permease family protein</fullName>
    </submittedName>
</protein>
<reference evidence="9 10" key="1">
    <citation type="submission" date="2020-01" db="EMBL/GenBank/DDBJ databases">
        <title>Spongiivirga citrea KCTC 32990T.</title>
        <authorList>
            <person name="Wang G."/>
        </authorList>
    </citation>
    <scope>NUCLEOTIDE SEQUENCE [LARGE SCALE GENOMIC DNA]</scope>
    <source>
        <strain evidence="9 10">KCTC 32990</strain>
    </source>
</reference>
<evidence type="ECO:0000259" key="7">
    <source>
        <dbReference type="Pfam" id="PF02687"/>
    </source>
</evidence>
<dbReference type="PANTHER" id="PTHR30572">
    <property type="entry name" value="MEMBRANE COMPONENT OF TRANSPORTER-RELATED"/>
    <property type="match status" value="1"/>
</dbReference>
<keyword evidence="2" id="KW-1003">Cell membrane</keyword>
<feature type="transmembrane region" description="Helical" evidence="6">
    <location>
        <begin position="375"/>
        <end position="400"/>
    </location>
</feature>
<organism evidence="9 10">
    <name type="scientific">Spongiivirga citrea</name>
    <dbReference type="NCBI Taxonomy" id="1481457"/>
    <lineage>
        <taxon>Bacteria</taxon>
        <taxon>Pseudomonadati</taxon>
        <taxon>Bacteroidota</taxon>
        <taxon>Flavobacteriia</taxon>
        <taxon>Flavobacteriales</taxon>
        <taxon>Flavobacteriaceae</taxon>
        <taxon>Spongiivirga</taxon>
    </lineage>
</organism>
<accession>A0A6M0CHK0</accession>
<dbReference type="RefSeq" id="WP_164031719.1">
    <property type="nucleotide sequence ID" value="NZ_JAABOQ010000003.1"/>
</dbReference>
<feature type="transmembrane region" description="Helical" evidence="6">
    <location>
        <begin position="760"/>
        <end position="783"/>
    </location>
</feature>
<dbReference type="Pfam" id="PF12704">
    <property type="entry name" value="MacB_PCD"/>
    <property type="match status" value="2"/>
</dbReference>
<keyword evidence="3 6" id="KW-0812">Transmembrane</keyword>
<dbReference type="GO" id="GO:0022857">
    <property type="term" value="F:transmembrane transporter activity"/>
    <property type="evidence" value="ECO:0007669"/>
    <property type="project" value="TreeGrafter"/>
</dbReference>
<keyword evidence="4 6" id="KW-1133">Transmembrane helix</keyword>
<name>A0A6M0CHK0_9FLAO</name>
<feature type="transmembrane region" description="Helical" evidence="6">
    <location>
        <begin position="729"/>
        <end position="748"/>
    </location>
</feature>
<feature type="transmembrane region" description="Helical" evidence="6">
    <location>
        <begin position="329"/>
        <end position="355"/>
    </location>
</feature>
<comment type="subcellular location">
    <subcellularLocation>
        <location evidence="1">Cell membrane</location>
        <topology evidence="1">Multi-pass membrane protein</topology>
    </subcellularLocation>
</comment>
<dbReference type="Pfam" id="PF02687">
    <property type="entry name" value="FtsX"/>
    <property type="match status" value="2"/>
</dbReference>
<dbReference type="GO" id="GO:0005886">
    <property type="term" value="C:plasma membrane"/>
    <property type="evidence" value="ECO:0007669"/>
    <property type="project" value="UniProtKB-SubCell"/>
</dbReference>
<gene>
    <name evidence="9" type="ORF">GWK10_08935</name>
</gene>